<comment type="caution">
    <text evidence="1">The sequence shown here is derived from an EMBL/GenBank/DDBJ whole genome shotgun (WGS) entry which is preliminary data.</text>
</comment>
<gene>
    <name evidence="1" type="ORF">CHS0354_042783</name>
</gene>
<dbReference type="PROSITE" id="PS51257">
    <property type="entry name" value="PROKAR_LIPOPROTEIN"/>
    <property type="match status" value="1"/>
</dbReference>
<evidence type="ECO:0000313" key="2">
    <source>
        <dbReference type="Proteomes" id="UP001195483"/>
    </source>
</evidence>
<reference evidence="1" key="1">
    <citation type="journal article" date="2021" name="Genome Biol. Evol.">
        <title>A High-Quality Reference Genome for a Parasitic Bivalve with Doubly Uniparental Inheritance (Bivalvia: Unionida).</title>
        <authorList>
            <person name="Smith C.H."/>
        </authorList>
    </citation>
    <scope>NUCLEOTIDE SEQUENCE</scope>
    <source>
        <strain evidence="1">CHS0354</strain>
    </source>
</reference>
<evidence type="ECO:0000313" key="1">
    <source>
        <dbReference type="EMBL" id="KAK3603780.1"/>
    </source>
</evidence>
<dbReference type="Proteomes" id="UP001195483">
    <property type="component" value="Unassembled WGS sequence"/>
</dbReference>
<dbReference type="AlphaFoldDB" id="A0AAE0W863"/>
<accession>A0AAE0W863</accession>
<dbReference type="EMBL" id="JAEAOA010002358">
    <property type="protein sequence ID" value="KAK3603780.1"/>
    <property type="molecule type" value="Genomic_DNA"/>
</dbReference>
<name>A0AAE0W863_9BIVA</name>
<proteinExistence type="predicted"/>
<reference evidence="1" key="2">
    <citation type="journal article" date="2021" name="Genome Biol. Evol.">
        <title>Developing a high-quality reference genome for a parasitic bivalve with doubly uniparental inheritance (Bivalvia: Unionida).</title>
        <authorList>
            <person name="Smith C.H."/>
        </authorList>
    </citation>
    <scope>NUCLEOTIDE SEQUENCE</scope>
    <source>
        <strain evidence="1">CHS0354</strain>
        <tissue evidence="1">Mantle</tissue>
    </source>
</reference>
<organism evidence="1 2">
    <name type="scientific">Potamilus streckersoni</name>
    <dbReference type="NCBI Taxonomy" id="2493646"/>
    <lineage>
        <taxon>Eukaryota</taxon>
        <taxon>Metazoa</taxon>
        <taxon>Spiralia</taxon>
        <taxon>Lophotrochozoa</taxon>
        <taxon>Mollusca</taxon>
        <taxon>Bivalvia</taxon>
        <taxon>Autobranchia</taxon>
        <taxon>Heteroconchia</taxon>
        <taxon>Palaeoheterodonta</taxon>
        <taxon>Unionida</taxon>
        <taxon>Unionoidea</taxon>
        <taxon>Unionidae</taxon>
        <taxon>Ambleminae</taxon>
        <taxon>Lampsilini</taxon>
        <taxon>Potamilus</taxon>
    </lineage>
</organism>
<sequence length="169" mass="19199">MRKSSSVGVKPCHAGNAALACRQIKEFARVIERRMQGRRLGSLFIIHGIMKNIGVQAKYWPSTSEIDVWKKCLSLLSVQFMLHIAGRANYDDDGRATGEWSSPDSSKEYDIYQAIKLKDQIKILEKYLSRLQKLPDRLNDYHSAHDLTYKEISVAEVTGRAKNSRQIGS</sequence>
<protein>
    <submittedName>
        <fullName evidence="1">Uncharacterized protein</fullName>
    </submittedName>
</protein>
<keyword evidence="2" id="KW-1185">Reference proteome</keyword>
<reference evidence="1" key="3">
    <citation type="submission" date="2023-05" db="EMBL/GenBank/DDBJ databases">
        <authorList>
            <person name="Smith C.H."/>
        </authorList>
    </citation>
    <scope>NUCLEOTIDE SEQUENCE</scope>
    <source>
        <strain evidence="1">CHS0354</strain>
        <tissue evidence="1">Mantle</tissue>
    </source>
</reference>